<dbReference type="InterPro" id="IPR002058">
    <property type="entry name" value="PAP_assoc"/>
</dbReference>
<dbReference type="InterPro" id="IPR043519">
    <property type="entry name" value="NT_sf"/>
</dbReference>
<dbReference type="SUPFAM" id="SSF81301">
    <property type="entry name" value="Nucleotidyltransferase"/>
    <property type="match status" value="1"/>
</dbReference>
<dbReference type="GO" id="GO:0031123">
    <property type="term" value="P:RNA 3'-end processing"/>
    <property type="evidence" value="ECO:0007669"/>
    <property type="project" value="TreeGrafter"/>
</dbReference>
<dbReference type="GO" id="GO:0031499">
    <property type="term" value="C:TRAMP complex"/>
    <property type="evidence" value="ECO:0007669"/>
    <property type="project" value="TreeGrafter"/>
</dbReference>
<dbReference type="Pfam" id="PF22600">
    <property type="entry name" value="MTPAP-like_central"/>
    <property type="match status" value="1"/>
</dbReference>
<keyword evidence="3" id="KW-0479">Metal-binding</keyword>
<evidence type="ECO:0000256" key="4">
    <source>
        <dbReference type="ARBA" id="ARBA00022842"/>
    </source>
</evidence>
<dbReference type="InterPro" id="IPR045862">
    <property type="entry name" value="Trf4-like"/>
</dbReference>
<dbReference type="GO" id="GO:0005730">
    <property type="term" value="C:nucleolus"/>
    <property type="evidence" value="ECO:0007669"/>
    <property type="project" value="TreeGrafter"/>
</dbReference>
<dbReference type="GO" id="GO:0046872">
    <property type="term" value="F:metal ion binding"/>
    <property type="evidence" value="ECO:0007669"/>
    <property type="project" value="UniProtKB-KW"/>
</dbReference>
<dbReference type="GO" id="GO:0003729">
    <property type="term" value="F:mRNA binding"/>
    <property type="evidence" value="ECO:0007669"/>
    <property type="project" value="TreeGrafter"/>
</dbReference>
<feature type="compositionally biased region" description="Low complexity" evidence="5">
    <location>
        <begin position="430"/>
        <end position="453"/>
    </location>
</feature>
<dbReference type="EMBL" id="KV722420">
    <property type="protein sequence ID" value="OCH89747.1"/>
    <property type="molecule type" value="Genomic_DNA"/>
</dbReference>
<accession>A0A8E2AX66</accession>
<dbReference type="OrthoDB" id="273917at2759"/>
<sequence length="572" mass="64935">MASESVPASATPPSQEAQSEPMVAQPKGGQEVGAPRPSGRIRQRKRKRNAEGPVPHENLVRLTPWIESLGTTEYESKEQRLHDEIVAYTTYILPTPEEDAARTHVVDRVTEVIQRRFTRASVSTFGSVAQALYTPDGDIDLVMTMPQAINDEDKKRILFQLAAALKNAHVTTTTQVVHHARVPVVHFQTTPELGSYKIDVSLNHEDGVKAVPVISDYLQRMPALRYLVMVMKGFLSQHGLNSAAYGGLSSYSVICLVISFLQLNPLNRPDEFISKPLESESLGTLLMDFLDYYGNIFPYETSYISVLEGKLLPKEAKGWARESMPFSLSIECLINPENDVGKSTSQLKRILDVFNTALTTLRTYSFGQAQNNVLGSILGIPEETIAQREHVQELIHSGSLEKALTGIQLPPVWRRQAGQTQARDPPPHLARAGAAPSSAASRPRPSDSLPARPTWDSYRPSPREDDHRRPSRYDSRRESTSDDRRRTSRRDDYHRDSRRDDHRDDSRRHDTHRDSRRDDTHRDSRSDDTHRDSRREGRGRDTRSDDRYRESRRDGRSRNSSSEEPRRKRHRD</sequence>
<dbReference type="AlphaFoldDB" id="A0A8E2AX66"/>
<dbReference type="InterPro" id="IPR054708">
    <property type="entry name" value="MTPAP-like_central"/>
</dbReference>
<protein>
    <recommendedName>
        <fullName evidence="2">polynucleotide adenylyltransferase</fullName>
        <ecNumber evidence="2">2.7.7.19</ecNumber>
    </recommendedName>
</protein>
<evidence type="ECO:0000256" key="3">
    <source>
        <dbReference type="ARBA" id="ARBA00022723"/>
    </source>
</evidence>
<evidence type="ECO:0000256" key="1">
    <source>
        <dbReference type="ARBA" id="ARBA00008593"/>
    </source>
</evidence>
<organism evidence="8 9">
    <name type="scientific">Obba rivulosa</name>
    <dbReference type="NCBI Taxonomy" id="1052685"/>
    <lineage>
        <taxon>Eukaryota</taxon>
        <taxon>Fungi</taxon>
        <taxon>Dikarya</taxon>
        <taxon>Basidiomycota</taxon>
        <taxon>Agaricomycotina</taxon>
        <taxon>Agaricomycetes</taxon>
        <taxon>Polyporales</taxon>
        <taxon>Gelatoporiaceae</taxon>
        <taxon>Obba</taxon>
    </lineage>
</organism>
<dbReference type="Gene3D" id="3.30.460.10">
    <property type="entry name" value="Beta Polymerase, domain 2"/>
    <property type="match status" value="1"/>
</dbReference>
<dbReference type="PANTHER" id="PTHR23092">
    <property type="entry name" value="POLY(A) RNA POLYMERASE"/>
    <property type="match status" value="1"/>
</dbReference>
<feature type="region of interest" description="Disordered" evidence="5">
    <location>
        <begin position="415"/>
        <end position="572"/>
    </location>
</feature>
<dbReference type="Gene3D" id="1.10.1410.10">
    <property type="match status" value="1"/>
</dbReference>
<evidence type="ECO:0000256" key="2">
    <source>
        <dbReference type="ARBA" id="ARBA00012388"/>
    </source>
</evidence>
<gene>
    <name evidence="8" type="ORF">OBBRIDRAFT_793974</name>
</gene>
<keyword evidence="4" id="KW-0460">Magnesium</keyword>
<dbReference type="PANTHER" id="PTHR23092:SF15">
    <property type="entry name" value="INACTIVE NON-CANONICAL POLY(A) RNA POLYMERASE PROTEIN TRF4-2-RELATED"/>
    <property type="match status" value="1"/>
</dbReference>
<feature type="compositionally biased region" description="Basic residues" evidence="5">
    <location>
        <begin position="39"/>
        <end position="48"/>
    </location>
</feature>
<feature type="domain" description="Poly(A) RNA polymerase mitochondrial-like central palm" evidence="7">
    <location>
        <begin position="81"/>
        <end position="218"/>
    </location>
</feature>
<dbReference type="GO" id="GO:0010605">
    <property type="term" value="P:negative regulation of macromolecule metabolic process"/>
    <property type="evidence" value="ECO:0007669"/>
    <property type="project" value="UniProtKB-ARBA"/>
</dbReference>
<reference evidence="8 9" key="1">
    <citation type="submission" date="2016-07" db="EMBL/GenBank/DDBJ databases">
        <title>Draft genome of the white-rot fungus Obba rivulosa 3A-2.</title>
        <authorList>
            <consortium name="DOE Joint Genome Institute"/>
            <person name="Miettinen O."/>
            <person name="Riley R."/>
            <person name="Acob R."/>
            <person name="Barry K."/>
            <person name="Cullen D."/>
            <person name="De Vries R."/>
            <person name="Hainaut M."/>
            <person name="Hatakka A."/>
            <person name="Henrissat B."/>
            <person name="Hilden K."/>
            <person name="Kuo R."/>
            <person name="Labutti K."/>
            <person name="Lipzen A."/>
            <person name="Makela M.R."/>
            <person name="Sandor L."/>
            <person name="Spatafora J.W."/>
            <person name="Grigoriev I.V."/>
            <person name="Hibbett D.S."/>
        </authorList>
    </citation>
    <scope>NUCLEOTIDE SEQUENCE [LARGE SCALE GENOMIC DNA]</scope>
    <source>
        <strain evidence="8 9">3A-2</strain>
    </source>
</reference>
<evidence type="ECO:0000256" key="5">
    <source>
        <dbReference type="SAM" id="MobiDB-lite"/>
    </source>
</evidence>
<feature type="domain" description="PAP-associated" evidence="6">
    <location>
        <begin position="281"/>
        <end position="331"/>
    </location>
</feature>
<evidence type="ECO:0000313" key="9">
    <source>
        <dbReference type="Proteomes" id="UP000250043"/>
    </source>
</evidence>
<name>A0A8E2AX66_9APHY</name>
<proteinExistence type="inferred from homology"/>
<feature type="compositionally biased region" description="Basic and acidic residues" evidence="5">
    <location>
        <begin position="461"/>
        <end position="566"/>
    </location>
</feature>
<dbReference type="EC" id="2.7.7.19" evidence="2"/>
<evidence type="ECO:0000259" key="7">
    <source>
        <dbReference type="Pfam" id="PF22600"/>
    </source>
</evidence>
<dbReference type="GO" id="GO:0043634">
    <property type="term" value="P:polyadenylation-dependent ncRNA catabolic process"/>
    <property type="evidence" value="ECO:0007669"/>
    <property type="project" value="TreeGrafter"/>
</dbReference>
<dbReference type="CDD" id="cd05402">
    <property type="entry name" value="NT_PAP_TUTase"/>
    <property type="match status" value="1"/>
</dbReference>
<evidence type="ECO:0000313" key="8">
    <source>
        <dbReference type="EMBL" id="OCH89747.1"/>
    </source>
</evidence>
<dbReference type="Proteomes" id="UP000250043">
    <property type="component" value="Unassembled WGS sequence"/>
</dbReference>
<feature type="compositionally biased region" description="Polar residues" evidence="5">
    <location>
        <begin position="1"/>
        <end position="18"/>
    </location>
</feature>
<comment type="similarity">
    <text evidence="1">Belongs to the DNA polymerase type-B-like family.</text>
</comment>
<evidence type="ECO:0000259" key="6">
    <source>
        <dbReference type="Pfam" id="PF03828"/>
    </source>
</evidence>
<dbReference type="GO" id="GO:1990817">
    <property type="term" value="F:poly(A) RNA polymerase activity"/>
    <property type="evidence" value="ECO:0007669"/>
    <property type="project" value="UniProtKB-EC"/>
</dbReference>
<feature type="region of interest" description="Disordered" evidence="5">
    <location>
        <begin position="1"/>
        <end position="56"/>
    </location>
</feature>
<keyword evidence="8" id="KW-0808">Transferase</keyword>
<keyword evidence="9" id="KW-1185">Reference proteome</keyword>
<dbReference type="SUPFAM" id="SSF81631">
    <property type="entry name" value="PAP/OAS1 substrate-binding domain"/>
    <property type="match status" value="1"/>
</dbReference>
<dbReference type="Pfam" id="PF03828">
    <property type="entry name" value="PAP_assoc"/>
    <property type="match status" value="1"/>
</dbReference>